<name>A0A2P4YS48_9STRA</name>
<sequence length="315" mass="34853">MTAIYVTYLILCVFINYTKSSEIDVNGIAIEMFPASGSLDDVEMLIQEEAQVVNTLMELDRQLTNALDHVSSASGAVEIDVVVGESDDSITGSGRRIDDEIVVIIPVGPRLSEEEKNEIKEEIENEVVDTLDEIIVNEVAVFPAEEKPQERGGSLTGVVERLFEEEAEAENELEHMQEELEKTLDELPSKGPLVEIGITVTEADGKQEVVDDEIVVIIPSSAGSRPRLTEEEKEILEEGIVKEAADALGKIIMDDFVGDDPEKNTELGLPASPRLQEDSLGVWTGVRRSRRIVLNDSNFRWAEAVEYMDAFPYES</sequence>
<keyword evidence="2" id="KW-0732">Signal</keyword>
<accession>A0A2P4YS48</accession>
<dbReference type="EMBL" id="NCKW01000353">
    <property type="protein sequence ID" value="POM80641.1"/>
    <property type="molecule type" value="Genomic_DNA"/>
</dbReference>
<dbReference type="AlphaFoldDB" id="A0A2P4YS48"/>
<dbReference type="OrthoDB" id="112712at2759"/>
<feature type="signal peptide" evidence="2">
    <location>
        <begin position="1"/>
        <end position="20"/>
    </location>
</feature>
<organism evidence="3 4">
    <name type="scientific">Phytophthora palmivora</name>
    <dbReference type="NCBI Taxonomy" id="4796"/>
    <lineage>
        <taxon>Eukaryota</taxon>
        <taxon>Sar</taxon>
        <taxon>Stramenopiles</taxon>
        <taxon>Oomycota</taxon>
        <taxon>Peronosporomycetes</taxon>
        <taxon>Peronosporales</taxon>
        <taxon>Peronosporaceae</taxon>
        <taxon>Phytophthora</taxon>
    </lineage>
</organism>
<dbReference type="Proteomes" id="UP000237271">
    <property type="component" value="Unassembled WGS sequence"/>
</dbReference>
<gene>
    <name evidence="3" type="ORF">PHPALM_1495</name>
</gene>
<evidence type="ECO:0000256" key="2">
    <source>
        <dbReference type="SAM" id="SignalP"/>
    </source>
</evidence>
<evidence type="ECO:0000256" key="1">
    <source>
        <dbReference type="SAM" id="Coils"/>
    </source>
</evidence>
<feature type="chain" id="PRO_5015144633" evidence="2">
    <location>
        <begin position="21"/>
        <end position="315"/>
    </location>
</feature>
<evidence type="ECO:0000313" key="4">
    <source>
        <dbReference type="Proteomes" id="UP000237271"/>
    </source>
</evidence>
<proteinExistence type="predicted"/>
<reference evidence="3 4" key="1">
    <citation type="journal article" date="2017" name="Genome Biol. Evol.">
        <title>Phytophthora megakarya and P. palmivora, closely related causal agents of cacao black pod rot, underwent increases in genome sizes and gene numbers by different mechanisms.</title>
        <authorList>
            <person name="Ali S.S."/>
            <person name="Shao J."/>
            <person name="Lary D.J."/>
            <person name="Kronmiller B."/>
            <person name="Shen D."/>
            <person name="Strem M.D."/>
            <person name="Amoako-Attah I."/>
            <person name="Akrofi A.Y."/>
            <person name="Begoude B.A."/>
            <person name="Ten Hoopen G.M."/>
            <person name="Coulibaly K."/>
            <person name="Kebe B.I."/>
            <person name="Melnick R.L."/>
            <person name="Guiltinan M.J."/>
            <person name="Tyler B.M."/>
            <person name="Meinhardt L.W."/>
            <person name="Bailey B.A."/>
        </authorList>
    </citation>
    <scope>NUCLEOTIDE SEQUENCE [LARGE SCALE GENOMIC DNA]</scope>
    <source>
        <strain evidence="4">sbr112.9</strain>
    </source>
</reference>
<evidence type="ECO:0000313" key="3">
    <source>
        <dbReference type="EMBL" id="POM80641.1"/>
    </source>
</evidence>
<feature type="coiled-coil region" evidence="1">
    <location>
        <begin position="159"/>
        <end position="186"/>
    </location>
</feature>
<keyword evidence="1" id="KW-0175">Coiled coil</keyword>
<comment type="caution">
    <text evidence="3">The sequence shown here is derived from an EMBL/GenBank/DDBJ whole genome shotgun (WGS) entry which is preliminary data.</text>
</comment>
<protein>
    <submittedName>
        <fullName evidence="3">Uncharacterized protein</fullName>
    </submittedName>
</protein>
<keyword evidence="4" id="KW-1185">Reference proteome</keyword>